<proteinExistence type="predicted"/>
<evidence type="ECO:0000313" key="2">
    <source>
        <dbReference type="EMBL" id="CAI2369693.1"/>
    </source>
</evidence>
<feature type="compositionally biased region" description="Low complexity" evidence="1">
    <location>
        <begin position="18"/>
        <end position="28"/>
    </location>
</feature>
<dbReference type="Gene3D" id="2.60.120.10">
    <property type="entry name" value="Jelly Rolls"/>
    <property type="match status" value="1"/>
</dbReference>
<dbReference type="EMBL" id="CAMPGE010010845">
    <property type="protein sequence ID" value="CAI2369693.1"/>
    <property type="molecule type" value="Genomic_DNA"/>
</dbReference>
<dbReference type="Proteomes" id="UP001295684">
    <property type="component" value="Unassembled WGS sequence"/>
</dbReference>
<evidence type="ECO:0000256" key="1">
    <source>
        <dbReference type="SAM" id="MobiDB-lite"/>
    </source>
</evidence>
<reference evidence="2" key="1">
    <citation type="submission" date="2023-07" db="EMBL/GenBank/DDBJ databases">
        <authorList>
            <consortium name="AG Swart"/>
            <person name="Singh M."/>
            <person name="Singh A."/>
            <person name="Seah K."/>
            <person name="Emmerich C."/>
        </authorList>
    </citation>
    <scope>NUCLEOTIDE SEQUENCE</scope>
    <source>
        <strain evidence="2">DP1</strain>
    </source>
</reference>
<organism evidence="2 3">
    <name type="scientific">Euplotes crassus</name>
    <dbReference type="NCBI Taxonomy" id="5936"/>
    <lineage>
        <taxon>Eukaryota</taxon>
        <taxon>Sar</taxon>
        <taxon>Alveolata</taxon>
        <taxon>Ciliophora</taxon>
        <taxon>Intramacronucleata</taxon>
        <taxon>Spirotrichea</taxon>
        <taxon>Hypotrichia</taxon>
        <taxon>Euplotida</taxon>
        <taxon>Euplotidae</taxon>
        <taxon>Moneuplotes</taxon>
    </lineage>
</organism>
<feature type="region of interest" description="Disordered" evidence="1">
    <location>
        <begin position="18"/>
        <end position="60"/>
    </location>
</feature>
<protein>
    <recommendedName>
        <fullName evidence="4">Cyclic nucleotide-binding domain-containing protein</fullName>
    </recommendedName>
</protein>
<dbReference type="SUPFAM" id="SSF51206">
    <property type="entry name" value="cAMP-binding domain-like"/>
    <property type="match status" value="1"/>
</dbReference>
<accession>A0AAD1ULU9</accession>
<evidence type="ECO:0008006" key="4">
    <source>
        <dbReference type="Google" id="ProtNLM"/>
    </source>
</evidence>
<dbReference type="AlphaFoldDB" id="A0AAD1ULU9"/>
<keyword evidence="3" id="KW-1185">Reference proteome</keyword>
<gene>
    <name evidence="2" type="ORF">ECRASSUSDP1_LOCUS10996</name>
</gene>
<comment type="caution">
    <text evidence="2">The sequence shown here is derived from an EMBL/GenBank/DDBJ whole genome shotgun (WGS) entry which is preliminary data.</text>
</comment>
<evidence type="ECO:0000313" key="3">
    <source>
        <dbReference type="Proteomes" id="UP001295684"/>
    </source>
</evidence>
<dbReference type="InterPro" id="IPR018490">
    <property type="entry name" value="cNMP-bd_dom_sf"/>
</dbReference>
<sequence length="408" mass="47706">MENSYVYFTEQKLKNSRLQSQNSLSNYSGLDSCDRKESGQETALDNPQFYRTSDGHSEEKEDNFANFKKVLTGIDITRFQRRNRERPRAYNTFLTNAKTVSNTLDEGDMKLPEIQREFTDKSVDAILTPDRNKKKANAKLQTNRIPNLKLWIEQRSSSVIERHTQISQMSKPLSTLIRFHPRSPPLDLQQVPLRDYQVVKKSDLPIKLSDSEEGLQIYDLINQQVMGCFKDDFSGNTYVAQEKLFKFHPIIKKNLEFESFCAFLANCPLIELEPNQVLYSESDLAGSFYWILCGMCRLQSNKEGIFGYPQLGTLVGEDHLFNTITQQMNDPEKCKRLTMDYKETCIGNEKSYLLEISHSAWNKIQTQVETMGHYRCIRRMKNIIKQCWVLKKSWKRHKKFKLQKLLKE</sequence>
<feature type="compositionally biased region" description="Polar residues" evidence="1">
    <location>
        <begin position="40"/>
        <end position="51"/>
    </location>
</feature>
<dbReference type="InterPro" id="IPR014710">
    <property type="entry name" value="RmlC-like_jellyroll"/>
</dbReference>
<name>A0AAD1ULU9_EUPCR</name>